<protein>
    <submittedName>
        <fullName evidence="1">Uncharacterized protein</fullName>
    </submittedName>
</protein>
<organism evidence="1 2">
    <name type="scientific">Loigolactobacillus jiayinensis</name>
    <dbReference type="NCBI Taxonomy" id="2486016"/>
    <lineage>
        <taxon>Bacteria</taxon>
        <taxon>Bacillati</taxon>
        <taxon>Bacillota</taxon>
        <taxon>Bacilli</taxon>
        <taxon>Lactobacillales</taxon>
        <taxon>Lactobacillaceae</taxon>
        <taxon>Loigolactobacillus</taxon>
    </lineage>
</organism>
<reference evidence="2" key="1">
    <citation type="journal article" date="2019" name="Int. J. Syst. Evol. Microbiol.">
        <title>The Global Catalogue of Microorganisms (GCM) 10K type strain sequencing project: providing services to taxonomists for standard genome sequencing and annotation.</title>
        <authorList>
            <consortium name="The Broad Institute Genomics Platform"/>
            <consortium name="The Broad Institute Genome Sequencing Center for Infectious Disease"/>
            <person name="Wu L."/>
            <person name="Ma J."/>
        </authorList>
    </citation>
    <scope>NUCLEOTIDE SEQUENCE [LARGE SCALE GENOMIC DNA]</scope>
    <source>
        <strain evidence="2">CCM 8904</strain>
    </source>
</reference>
<comment type="caution">
    <text evidence="1">The sequence shown here is derived from an EMBL/GenBank/DDBJ whole genome shotgun (WGS) entry which is preliminary data.</text>
</comment>
<name>A0ABW1RD09_9LACO</name>
<keyword evidence="2" id="KW-1185">Reference proteome</keyword>
<dbReference type="Proteomes" id="UP001596289">
    <property type="component" value="Unassembled WGS sequence"/>
</dbReference>
<proteinExistence type="predicted"/>
<accession>A0ABW1RD09</accession>
<dbReference type="EMBL" id="JBHSSL010000024">
    <property type="protein sequence ID" value="MFC6169709.1"/>
    <property type="molecule type" value="Genomic_DNA"/>
</dbReference>
<gene>
    <name evidence="1" type="ORF">ACFQGP_03850</name>
</gene>
<sequence length="109" mass="12552">MMTVFDVLKMVTINHMPVDVQQIVMTDTNGKPNSVLTDLLNDVLGKIRIFIDLQEISEVDQLVDELKMFTPLPIDVLDEYSKMLAQPVSSINFAPRKQQIELVYDEYTY</sequence>
<evidence type="ECO:0000313" key="1">
    <source>
        <dbReference type="EMBL" id="MFC6169709.1"/>
    </source>
</evidence>
<dbReference type="RefSeq" id="WP_125554175.1">
    <property type="nucleotide sequence ID" value="NZ_JBHSSL010000024.1"/>
</dbReference>
<evidence type="ECO:0000313" key="2">
    <source>
        <dbReference type="Proteomes" id="UP001596289"/>
    </source>
</evidence>